<dbReference type="Proteomes" id="UP000233551">
    <property type="component" value="Unassembled WGS sequence"/>
</dbReference>
<feature type="non-terminal residue" evidence="1">
    <location>
        <position position="130"/>
    </location>
</feature>
<proteinExistence type="predicted"/>
<name>A0A2I0I271_PUNGR</name>
<accession>A0A2I0I271</accession>
<organism evidence="1 2">
    <name type="scientific">Punica granatum</name>
    <name type="common">Pomegranate</name>
    <dbReference type="NCBI Taxonomy" id="22663"/>
    <lineage>
        <taxon>Eukaryota</taxon>
        <taxon>Viridiplantae</taxon>
        <taxon>Streptophyta</taxon>
        <taxon>Embryophyta</taxon>
        <taxon>Tracheophyta</taxon>
        <taxon>Spermatophyta</taxon>
        <taxon>Magnoliopsida</taxon>
        <taxon>eudicotyledons</taxon>
        <taxon>Gunneridae</taxon>
        <taxon>Pentapetalae</taxon>
        <taxon>rosids</taxon>
        <taxon>malvids</taxon>
        <taxon>Myrtales</taxon>
        <taxon>Lythraceae</taxon>
        <taxon>Punica</taxon>
    </lineage>
</organism>
<gene>
    <name evidence="1" type="ORF">CRG98_041770</name>
</gene>
<comment type="caution">
    <text evidence="1">The sequence shown here is derived from an EMBL/GenBank/DDBJ whole genome shotgun (WGS) entry which is preliminary data.</text>
</comment>
<sequence length="130" mass="14837">MDVGWWKDLTFRVGGPIIRFESTRVRLLYTRPHGIIRTFCLRLSPAVHCSLSLTELTFQSFWGAHEQEPLEAWNISSALIHRDRRGGDLRRSGYRVLHAGRVIQPPSDSVSSLSFSPKANFLVATSWDNQ</sequence>
<protein>
    <submittedName>
        <fullName evidence="1">Uncharacterized protein</fullName>
    </submittedName>
</protein>
<reference evidence="1 2" key="1">
    <citation type="submission" date="2017-11" db="EMBL/GenBank/DDBJ databases">
        <title>De-novo sequencing of pomegranate (Punica granatum L.) genome.</title>
        <authorList>
            <person name="Akparov Z."/>
            <person name="Amiraslanov A."/>
            <person name="Hajiyeva S."/>
            <person name="Abbasov M."/>
            <person name="Kaur K."/>
            <person name="Hamwieh A."/>
            <person name="Solovyev V."/>
            <person name="Salamov A."/>
            <person name="Braich B."/>
            <person name="Kosarev P."/>
            <person name="Mahmoud A."/>
            <person name="Hajiyev E."/>
            <person name="Babayeva S."/>
            <person name="Izzatullayeva V."/>
            <person name="Mammadov A."/>
            <person name="Mammadov A."/>
            <person name="Sharifova S."/>
            <person name="Ojaghi J."/>
            <person name="Eynullazada K."/>
            <person name="Bayramov B."/>
            <person name="Abdulazimova A."/>
            <person name="Shahmuradov I."/>
        </authorList>
    </citation>
    <scope>NUCLEOTIDE SEQUENCE [LARGE SCALE GENOMIC DNA]</scope>
    <source>
        <strain evidence="2">cv. AG2017</strain>
        <tissue evidence="1">Leaf</tissue>
    </source>
</reference>
<dbReference type="EMBL" id="PGOL01004300">
    <property type="protein sequence ID" value="PKI37820.1"/>
    <property type="molecule type" value="Genomic_DNA"/>
</dbReference>
<evidence type="ECO:0000313" key="1">
    <source>
        <dbReference type="EMBL" id="PKI37820.1"/>
    </source>
</evidence>
<evidence type="ECO:0000313" key="2">
    <source>
        <dbReference type="Proteomes" id="UP000233551"/>
    </source>
</evidence>
<keyword evidence="2" id="KW-1185">Reference proteome</keyword>
<dbReference type="AlphaFoldDB" id="A0A2I0I271"/>